<feature type="compositionally biased region" description="Polar residues" evidence="1">
    <location>
        <begin position="1"/>
        <end position="40"/>
    </location>
</feature>
<feature type="compositionally biased region" description="Basic and acidic residues" evidence="1">
    <location>
        <begin position="51"/>
        <end position="97"/>
    </location>
</feature>
<protein>
    <submittedName>
        <fullName evidence="2">Uncharacterized protein</fullName>
    </submittedName>
</protein>
<comment type="caution">
    <text evidence="2">The sequence shown here is derived from an EMBL/GenBank/DDBJ whole genome shotgun (WGS) entry which is preliminary data.</text>
</comment>
<sequence length="221" mass="23929">MLEQANQADGTVTSPSPGTSEGTPVFTPEQQAQIDQSTAKAVSDALATAGRDAKTLETDRKANDAARKTLDNERLTLRRSQETAEDAAARTSEDPDAFRNLTASRELRRREEALATERETLEERERNVNATASVANANKIAAELKVDSGTLLKYTDGSEAEMREFAKLLPPQGETTPQTKTSAIKPDPGTGNGVATLSWQQAQQIKNVSDMSDEAYEKFVA</sequence>
<evidence type="ECO:0000313" key="2">
    <source>
        <dbReference type="EMBL" id="KKM76876.1"/>
    </source>
</evidence>
<evidence type="ECO:0000256" key="1">
    <source>
        <dbReference type="SAM" id="MobiDB-lite"/>
    </source>
</evidence>
<gene>
    <name evidence="2" type="ORF">LCGC14_1375740</name>
</gene>
<proteinExistence type="predicted"/>
<feature type="compositionally biased region" description="Polar residues" evidence="1">
    <location>
        <begin position="173"/>
        <end position="182"/>
    </location>
</feature>
<accession>A0A0F9KQ19</accession>
<name>A0A0F9KQ19_9ZZZZ</name>
<feature type="region of interest" description="Disordered" evidence="1">
    <location>
        <begin position="168"/>
        <end position="194"/>
    </location>
</feature>
<dbReference type="AlphaFoldDB" id="A0A0F9KQ19"/>
<dbReference type="EMBL" id="LAZR01008733">
    <property type="protein sequence ID" value="KKM76876.1"/>
    <property type="molecule type" value="Genomic_DNA"/>
</dbReference>
<reference evidence="2" key="1">
    <citation type="journal article" date="2015" name="Nature">
        <title>Complex archaea that bridge the gap between prokaryotes and eukaryotes.</title>
        <authorList>
            <person name="Spang A."/>
            <person name="Saw J.H."/>
            <person name="Jorgensen S.L."/>
            <person name="Zaremba-Niedzwiedzka K."/>
            <person name="Martijn J."/>
            <person name="Lind A.E."/>
            <person name="van Eijk R."/>
            <person name="Schleper C."/>
            <person name="Guy L."/>
            <person name="Ettema T.J."/>
        </authorList>
    </citation>
    <scope>NUCLEOTIDE SEQUENCE</scope>
</reference>
<organism evidence="2">
    <name type="scientific">marine sediment metagenome</name>
    <dbReference type="NCBI Taxonomy" id="412755"/>
    <lineage>
        <taxon>unclassified sequences</taxon>
        <taxon>metagenomes</taxon>
        <taxon>ecological metagenomes</taxon>
    </lineage>
</organism>
<feature type="region of interest" description="Disordered" evidence="1">
    <location>
        <begin position="1"/>
        <end position="126"/>
    </location>
</feature>
<feature type="compositionally biased region" description="Basic and acidic residues" evidence="1">
    <location>
        <begin position="105"/>
        <end position="126"/>
    </location>
</feature>